<gene>
    <name evidence="1" type="ORF">FYC77_01030</name>
</gene>
<keyword evidence="2" id="KW-1185">Reference proteome</keyword>
<name>A0A5D5ARV1_9EURY</name>
<dbReference type="Proteomes" id="UP000324104">
    <property type="component" value="Unassembled WGS sequence"/>
</dbReference>
<dbReference type="InterPro" id="IPR023833">
    <property type="entry name" value="Signal_pept_SipW-depend-type"/>
</dbReference>
<accession>A0A5D5ARV1</accession>
<sequence>MSRDSLRLSRRRLLATVGGIGAVGATAGVGTGAYFTDRERFTNAITAGTIEIDYDCDSCSIADDRLTFAFDGIDRGASDSIVIDLAVGSNPARLWLRSDCPPAFDPLGDALAVEFAVAGETVADGSLSSVARSLATGIRLDDGCLEPETPVEIELTWELSETAPEQLAGETAAFSAELVAEQCRHVEEADVSNPFAGAEPCEDAAGCPACVSLGKADDLDERMPIEPSTADRATWLPIDEGPGSGEYFLFVQDAEIKDGAETTAIQFELVDGDGNPGPKLCAVRIKGGPNTNEVEISPPSASTGTLLSTLENPGGQLPAISNVEVDVCADEVSRR</sequence>
<protein>
    <submittedName>
        <fullName evidence="1">Uncharacterized protein</fullName>
    </submittedName>
</protein>
<proteinExistence type="predicted"/>
<dbReference type="InterPro" id="IPR006311">
    <property type="entry name" value="TAT_signal"/>
</dbReference>
<evidence type="ECO:0000313" key="2">
    <source>
        <dbReference type="Proteomes" id="UP000324104"/>
    </source>
</evidence>
<dbReference type="EMBL" id="VTAW01000001">
    <property type="protein sequence ID" value="TYT63834.1"/>
    <property type="molecule type" value="Genomic_DNA"/>
</dbReference>
<dbReference type="PROSITE" id="PS51318">
    <property type="entry name" value="TAT"/>
    <property type="match status" value="1"/>
</dbReference>
<comment type="caution">
    <text evidence="1">The sequence shown here is derived from an EMBL/GenBank/DDBJ whole genome shotgun (WGS) entry which is preliminary data.</text>
</comment>
<organism evidence="1 2">
    <name type="scientific">Natrialba swarupiae</name>
    <dbReference type="NCBI Taxonomy" id="2448032"/>
    <lineage>
        <taxon>Archaea</taxon>
        <taxon>Methanobacteriati</taxon>
        <taxon>Methanobacteriota</taxon>
        <taxon>Stenosarchaea group</taxon>
        <taxon>Halobacteria</taxon>
        <taxon>Halobacteriales</taxon>
        <taxon>Natrialbaceae</taxon>
        <taxon>Natrialba</taxon>
    </lineage>
</organism>
<dbReference type="RefSeq" id="WP_149079641.1">
    <property type="nucleotide sequence ID" value="NZ_VTAW01000001.1"/>
</dbReference>
<evidence type="ECO:0000313" key="1">
    <source>
        <dbReference type="EMBL" id="TYT63834.1"/>
    </source>
</evidence>
<reference evidence="1 2" key="1">
    <citation type="submission" date="2019-08" db="EMBL/GenBank/DDBJ databases">
        <title>Archaea genome.</title>
        <authorList>
            <person name="Kajale S."/>
            <person name="Shouche Y."/>
            <person name="Deshpande N."/>
            <person name="Sharma A."/>
        </authorList>
    </citation>
    <scope>NUCLEOTIDE SEQUENCE [LARGE SCALE GENOMIC DNA]</scope>
    <source>
        <strain evidence="1 2">ESP3B_9</strain>
    </source>
</reference>
<dbReference type="AlphaFoldDB" id="A0A5D5ARV1"/>
<dbReference type="NCBIfam" id="TIGR04088">
    <property type="entry name" value="cognate_SipW"/>
    <property type="match status" value="1"/>
</dbReference>